<protein>
    <recommendedName>
        <fullName evidence="1">C2orf72-like C-terminal domain-containing protein</fullName>
    </recommendedName>
</protein>
<dbReference type="Proteomes" id="UP000694380">
    <property type="component" value="Unplaced"/>
</dbReference>
<dbReference type="AlphaFoldDB" id="A0A8C3HVJ6"/>
<dbReference type="PANTHER" id="PTHR35675:SF1">
    <property type="entry name" value="RIKEN CDNA 2810459M11 GENE"/>
    <property type="match status" value="1"/>
</dbReference>
<evidence type="ECO:0000313" key="3">
    <source>
        <dbReference type="Proteomes" id="UP000694380"/>
    </source>
</evidence>
<evidence type="ECO:0000259" key="1">
    <source>
        <dbReference type="Pfam" id="PF15443"/>
    </source>
</evidence>
<accession>A0A8C3HVJ6</accession>
<dbReference type="PANTHER" id="PTHR35675">
    <property type="entry name" value="HYPOTHETICAL PROTEIN LOC100362216"/>
    <property type="match status" value="1"/>
</dbReference>
<dbReference type="InterPro" id="IPR027868">
    <property type="entry name" value="C2orf72-like_C"/>
</dbReference>
<dbReference type="Pfam" id="PF15443">
    <property type="entry name" value="DUF4630"/>
    <property type="match status" value="1"/>
</dbReference>
<keyword evidence="3" id="KW-1185">Reference proteome</keyword>
<dbReference type="Ensembl" id="ENSCPBT00000028623.1">
    <property type="protein sequence ID" value="ENSCPBP00000024291.1"/>
    <property type="gene ID" value="ENSCPBG00000017343.1"/>
</dbReference>
<name>A0A8C3HVJ6_CHRPI</name>
<reference evidence="2" key="1">
    <citation type="submission" date="2025-08" db="UniProtKB">
        <authorList>
            <consortium name="Ensembl"/>
        </authorList>
    </citation>
    <scope>IDENTIFICATION</scope>
</reference>
<evidence type="ECO:0000313" key="2">
    <source>
        <dbReference type="Ensembl" id="ENSCPBP00000024291.1"/>
    </source>
</evidence>
<reference evidence="2" key="2">
    <citation type="submission" date="2025-09" db="UniProtKB">
        <authorList>
            <consortium name="Ensembl"/>
        </authorList>
    </citation>
    <scope>IDENTIFICATION</scope>
</reference>
<proteinExistence type="predicted"/>
<feature type="domain" description="C2orf72-like C-terminal" evidence="1">
    <location>
        <begin position="125"/>
        <end position="202"/>
    </location>
</feature>
<dbReference type="GeneTree" id="ENSGT00960000189439"/>
<sequence length="377" mass="40258">MEHYFQLMAMEGESPGPGEQALQEFQTLVELVGGKPEVLLVGEVLEGGETRALLGAFAQDEGTPGERPGDQVRVCLGPGGAGREIRSPLIFLLCRAGSLQPRRARARLREIARDLRSRLPRGPPAALVGVIVQPGPGEEEEAAALLEALLGEVFQEHRAGLQDTVQAAAYSPGRLDGTLEVRRAACRALRAALQHRAGTGAGRHHAWGVGFFLASGCHLLPHSPVCVSTGWHPGGLILPVPTSPQPLADDTVGQPPMAGRRWVSLDTQQYLGGGKGNKRPWDLQGDCGSLSWNWASAPEPTLRSFSERPGNDPMPMAQLSLLGHWFRRNSATCIAPDAPVLRYPGGFPGPILTHPDCSVLRSDGITAQDRTASINVL</sequence>
<organism evidence="2 3">
    <name type="scientific">Chrysemys picta bellii</name>
    <name type="common">Western painted turtle</name>
    <name type="synonym">Emys bellii</name>
    <dbReference type="NCBI Taxonomy" id="8478"/>
    <lineage>
        <taxon>Eukaryota</taxon>
        <taxon>Metazoa</taxon>
        <taxon>Chordata</taxon>
        <taxon>Craniata</taxon>
        <taxon>Vertebrata</taxon>
        <taxon>Euteleostomi</taxon>
        <taxon>Archelosauria</taxon>
        <taxon>Testudinata</taxon>
        <taxon>Testudines</taxon>
        <taxon>Cryptodira</taxon>
        <taxon>Durocryptodira</taxon>
        <taxon>Testudinoidea</taxon>
        <taxon>Emydidae</taxon>
        <taxon>Chrysemys</taxon>
    </lineage>
</organism>